<dbReference type="CDD" id="cd02511">
    <property type="entry name" value="Beta4Glucosyltransferase"/>
    <property type="match status" value="1"/>
</dbReference>
<sequence>MNKLSVVLATRNEEENIGRCLESVKTIADEIIIVDEYSKDKTKKIAESFGAKVYLEPHHDIFHITKQIALEKASNEWILQMDADEALTPELSKEIKDVITNKLKQNKPSELFLRHQMLIEERDGKIGRDRGEITGYFIPRRNMFLGKPLIHAGVYPDGVIRLVKNGFAKFPQKSVHEQIEINGKVGWLNNDLLHFDSPTLKKYFWRMNRYTDLHAKELKDKKVSKGLAEFLSYIFIKPTFTFFNLYFRHLGILDGVNGFHTTS</sequence>
<dbReference type="AlphaFoldDB" id="A0A0F9YIA9"/>
<dbReference type="InterPro" id="IPR001173">
    <property type="entry name" value="Glyco_trans_2-like"/>
</dbReference>
<dbReference type="Gene3D" id="3.90.550.10">
    <property type="entry name" value="Spore Coat Polysaccharide Biosynthesis Protein SpsA, Chain A"/>
    <property type="match status" value="1"/>
</dbReference>
<dbReference type="SUPFAM" id="SSF53448">
    <property type="entry name" value="Nucleotide-diphospho-sugar transferases"/>
    <property type="match status" value="1"/>
</dbReference>
<dbReference type="Proteomes" id="UP000034803">
    <property type="component" value="Unassembled WGS sequence"/>
</dbReference>
<evidence type="ECO:0000259" key="1">
    <source>
        <dbReference type="Pfam" id="PF00535"/>
    </source>
</evidence>
<dbReference type="GO" id="GO:0016740">
    <property type="term" value="F:transferase activity"/>
    <property type="evidence" value="ECO:0007669"/>
    <property type="project" value="UniProtKB-KW"/>
</dbReference>
<feature type="domain" description="Glycosyltransferase 2-like" evidence="1">
    <location>
        <begin position="5"/>
        <end position="94"/>
    </location>
</feature>
<proteinExistence type="predicted"/>
<dbReference type="InterPro" id="IPR029044">
    <property type="entry name" value="Nucleotide-diphossugar_trans"/>
</dbReference>
<accession>A0A0F9YIA9</accession>
<gene>
    <name evidence="2" type="ORF">UR21_C0016G0011</name>
</gene>
<comment type="caution">
    <text evidence="2">The sequence shown here is derived from an EMBL/GenBank/DDBJ whole genome shotgun (WGS) entry which is preliminary data.</text>
</comment>
<name>A0A0F9YIA9_9BACT</name>
<evidence type="ECO:0000313" key="3">
    <source>
        <dbReference type="Proteomes" id="UP000034803"/>
    </source>
</evidence>
<dbReference type="EMBL" id="LBOI01000016">
    <property type="protein sequence ID" value="KKP31093.1"/>
    <property type="molecule type" value="Genomic_DNA"/>
</dbReference>
<keyword evidence="2" id="KW-0808">Transferase</keyword>
<dbReference type="Pfam" id="PF00535">
    <property type="entry name" value="Glycos_transf_2"/>
    <property type="match status" value="1"/>
</dbReference>
<evidence type="ECO:0000313" key="2">
    <source>
        <dbReference type="EMBL" id="KKP31093.1"/>
    </source>
</evidence>
<dbReference type="PANTHER" id="PTHR43630">
    <property type="entry name" value="POLY-BETA-1,6-N-ACETYL-D-GLUCOSAMINE SYNTHASE"/>
    <property type="match status" value="1"/>
</dbReference>
<protein>
    <submittedName>
        <fullName evidence="2">Glycosyl transferase family 2</fullName>
    </submittedName>
</protein>
<organism evidence="2 3">
    <name type="scientific">Candidatus Woesebacteria bacterium GW2011_GWC2_31_9</name>
    <dbReference type="NCBI Taxonomy" id="1618586"/>
    <lineage>
        <taxon>Bacteria</taxon>
        <taxon>Candidatus Woeseibacteriota</taxon>
    </lineage>
</organism>
<dbReference type="PANTHER" id="PTHR43630:SF2">
    <property type="entry name" value="GLYCOSYLTRANSFERASE"/>
    <property type="match status" value="1"/>
</dbReference>
<reference evidence="2 3" key="1">
    <citation type="journal article" date="2015" name="Nature">
        <title>rRNA introns, odd ribosomes, and small enigmatic genomes across a large radiation of phyla.</title>
        <authorList>
            <person name="Brown C.T."/>
            <person name="Hug L.A."/>
            <person name="Thomas B.C."/>
            <person name="Sharon I."/>
            <person name="Castelle C.J."/>
            <person name="Singh A."/>
            <person name="Wilkins M.J."/>
            <person name="Williams K.H."/>
            <person name="Banfield J.F."/>
        </authorList>
    </citation>
    <scope>NUCLEOTIDE SEQUENCE [LARGE SCALE GENOMIC DNA]</scope>
</reference>